<dbReference type="EC" id="3.2.1.51" evidence="3"/>
<dbReference type="InterPro" id="IPR024732">
    <property type="entry name" value="NAGLU_C"/>
</dbReference>
<dbReference type="InterPro" id="IPR029018">
    <property type="entry name" value="Hex-like_dom2"/>
</dbReference>
<dbReference type="SMART" id="SM00812">
    <property type="entry name" value="Alpha_L_fucos"/>
    <property type="match status" value="1"/>
</dbReference>
<dbReference type="PATRIC" id="fig|700598.3.peg.3573"/>
<evidence type="ECO:0000259" key="8">
    <source>
        <dbReference type="Pfam" id="PF01120"/>
    </source>
</evidence>
<dbReference type="Pfam" id="PF05089">
    <property type="entry name" value="NAGLU"/>
    <property type="match status" value="1"/>
</dbReference>
<evidence type="ECO:0000313" key="13">
    <source>
        <dbReference type="Proteomes" id="UP000005438"/>
    </source>
</evidence>
<dbReference type="InterPro" id="IPR024733">
    <property type="entry name" value="NAGLU_tim-barrel"/>
</dbReference>
<dbReference type="PANTHER" id="PTHR12872:SF1">
    <property type="entry name" value="ALPHA-N-ACETYLGLUCOSAMINIDASE"/>
    <property type="match status" value="1"/>
</dbReference>
<comment type="function">
    <text evidence="1">Alpha-L-fucosidase is responsible for hydrolyzing the alpha-1,6-linked fucose joined to the reducing-end N-acetylglucosamine of the carbohydrate moieties of glycoproteins.</text>
</comment>
<keyword evidence="5 12" id="KW-0378">Hydrolase</keyword>
<keyword evidence="4 7" id="KW-0732">Signal</keyword>
<dbReference type="InterPro" id="IPR024240">
    <property type="entry name" value="NAGLU_N"/>
</dbReference>
<feature type="signal peptide" evidence="7">
    <location>
        <begin position="1"/>
        <end position="18"/>
    </location>
</feature>
<evidence type="ECO:0000256" key="5">
    <source>
        <dbReference type="ARBA" id="ARBA00022801"/>
    </source>
</evidence>
<feature type="domain" description="Glycoside hydrolase family 29 N-terminal" evidence="8">
    <location>
        <begin position="713"/>
        <end position="1051"/>
    </location>
</feature>
<comment type="similarity">
    <text evidence="2">Belongs to the glycosyl hydrolase 29 family.</text>
</comment>
<evidence type="ECO:0000256" key="6">
    <source>
        <dbReference type="ARBA" id="ARBA00023295"/>
    </source>
</evidence>
<accession>G8TKW4</accession>
<name>G8TKW4_NIAKG</name>
<evidence type="ECO:0000259" key="11">
    <source>
        <dbReference type="Pfam" id="PF12972"/>
    </source>
</evidence>
<evidence type="ECO:0000256" key="3">
    <source>
        <dbReference type="ARBA" id="ARBA00012662"/>
    </source>
</evidence>
<evidence type="ECO:0000256" key="1">
    <source>
        <dbReference type="ARBA" id="ARBA00004071"/>
    </source>
</evidence>
<evidence type="ECO:0000259" key="10">
    <source>
        <dbReference type="Pfam" id="PF12971"/>
    </source>
</evidence>
<feature type="domain" description="Alpha-N-acetylglucosaminidase C-terminal" evidence="11">
    <location>
        <begin position="446"/>
        <end position="696"/>
    </location>
</feature>
<dbReference type="Pfam" id="PF12972">
    <property type="entry name" value="NAGLU_C"/>
    <property type="match status" value="1"/>
</dbReference>
<dbReference type="InterPro" id="IPR017853">
    <property type="entry name" value="GH"/>
</dbReference>
<feature type="domain" description="Alpha-N-acetylglucosaminidase tim-barrel" evidence="9">
    <location>
        <begin position="117"/>
        <end position="437"/>
    </location>
</feature>
<reference evidence="12 13" key="1">
    <citation type="submission" date="2011-12" db="EMBL/GenBank/DDBJ databases">
        <title>The complete genome of Niastella koreensis GR20-10.</title>
        <authorList>
            <consortium name="US DOE Joint Genome Institute (JGI-PGF)"/>
            <person name="Lucas S."/>
            <person name="Han J."/>
            <person name="Lapidus A."/>
            <person name="Bruce D."/>
            <person name="Goodwin L."/>
            <person name="Pitluck S."/>
            <person name="Peters L."/>
            <person name="Kyrpides N."/>
            <person name="Mavromatis K."/>
            <person name="Ivanova N."/>
            <person name="Mikhailova N."/>
            <person name="Davenport K."/>
            <person name="Saunders E."/>
            <person name="Detter J.C."/>
            <person name="Tapia R."/>
            <person name="Han C."/>
            <person name="Land M."/>
            <person name="Hauser L."/>
            <person name="Markowitz V."/>
            <person name="Cheng J.-F."/>
            <person name="Hugenholtz P."/>
            <person name="Woyke T."/>
            <person name="Wu D."/>
            <person name="Tindall B."/>
            <person name="Pomrenke H."/>
            <person name="Brambilla E."/>
            <person name="Klenk H.-P."/>
            <person name="Eisen J.A."/>
        </authorList>
    </citation>
    <scope>NUCLEOTIDE SEQUENCE [LARGE SCALE GENOMIC DNA]</scope>
    <source>
        <strain evidence="13">DSM 17620 / KACC 11465 / NBRC 106392 / GR20-10</strain>
    </source>
</reference>
<dbReference type="InterPro" id="IPR007781">
    <property type="entry name" value="NAGLU"/>
</dbReference>
<evidence type="ECO:0000256" key="2">
    <source>
        <dbReference type="ARBA" id="ARBA00007951"/>
    </source>
</evidence>
<gene>
    <name evidence="12" type="ordered locus">Niako_3492</name>
</gene>
<dbReference type="Gene3D" id="1.20.120.670">
    <property type="entry name" value="N-acetyl-b-d-glucoasminidase"/>
    <property type="match status" value="1"/>
</dbReference>
<evidence type="ECO:0000313" key="12">
    <source>
        <dbReference type="EMBL" id="AEV99793.1"/>
    </source>
</evidence>
<dbReference type="EMBL" id="CP003178">
    <property type="protein sequence ID" value="AEV99793.1"/>
    <property type="molecule type" value="Genomic_DNA"/>
</dbReference>
<dbReference type="InterPro" id="IPR000933">
    <property type="entry name" value="Glyco_hydro_29"/>
</dbReference>
<dbReference type="AlphaFoldDB" id="G8TKW4"/>
<dbReference type="GO" id="GO:0004560">
    <property type="term" value="F:alpha-L-fucosidase activity"/>
    <property type="evidence" value="ECO:0007669"/>
    <property type="project" value="UniProtKB-EC"/>
</dbReference>
<feature type="domain" description="Alpha-N-acetylglucosaminidase N-terminal" evidence="10">
    <location>
        <begin position="23"/>
        <end position="102"/>
    </location>
</feature>
<dbReference type="KEGG" id="nko:Niako_3492"/>
<dbReference type="Proteomes" id="UP000005438">
    <property type="component" value="Chromosome"/>
</dbReference>
<protein>
    <recommendedName>
        <fullName evidence="3">alpha-L-fucosidase</fullName>
        <ecNumber evidence="3">3.2.1.51</ecNumber>
    </recommendedName>
</protein>
<dbReference type="PRINTS" id="PR00741">
    <property type="entry name" value="GLHYDRLASE29"/>
</dbReference>
<evidence type="ECO:0000256" key="7">
    <source>
        <dbReference type="SAM" id="SignalP"/>
    </source>
</evidence>
<dbReference type="InterPro" id="IPR057739">
    <property type="entry name" value="Glyco_hydro_29_N"/>
</dbReference>
<keyword evidence="6 12" id="KW-0326">Glycosidase</keyword>
<dbReference type="GO" id="GO:0006004">
    <property type="term" value="P:fucose metabolic process"/>
    <property type="evidence" value="ECO:0007669"/>
    <property type="project" value="InterPro"/>
</dbReference>
<sequence>MRKSIYVLLLLLPCCAWAGDFDGVMQLAKRRVSWLVNNLAFKKMEACDKKEAFQLQTKNGKIMIAATGPNAAAVGLNWYLKYYCHRSMSHMGDNLSPVSSLPVVTEAVTIDAASQYRYALNYCTYNYTMSFYSWSDWEHELDWMALNGVNLMLVANGEEAVWQNVLRRTGFSEKETSDFITGPAYNAWWLMGNIEGWGGPMPQSQIDSRKILVQKMIARMQALGIEPVMPGFYGMVPHNFNTKSKARVITQGNWGAFIRPAILDPTDTAFDRVAGIFYEETKKLYGRNIRFFSGDPFHEGGITNGVNLGKAGANIQKAMQQYFPGAIWVLQGWQDNPKKELLAETDKSALLIQELFGENTNNWETRNGYEGTPFIWCCVNNFGERPGLNGKLERYAGEVYRAATGPFREYMKGVGIMPEGINNNPASYDLVLELGWHNQPVETGKWINDYVKARYGKANDQIATAWTLFLQTIYSNPGYQEGPPENILCARPALQVKSVSSWGKLKKGYDTALFEKGVQAFAAAAPLFGNSETYKIDLINFTRQVLSNRADTVFASLVTAYKEENTVAFNAAAEAFLSLHALTNELLNSHSYYRLTSYQQQALRSGNTPIERKNNLHNAMMLITYWGENNRQEDYLHEYAYKEWGGMMTTFYQQRWKLYFDYLRNNLAGKSVTPPDFFAWEREWVTQNEQVKSEVQPYPSLEKVVRKVLPLQTAHAQKKIGNETHEQKEKRMAWWTHDRFGMFIHWGLYSQAARHEWVKRWERMSNEQYQPYFDTFNPDMFDPKTWAKQAKAAGMKYAVLTTKHHEGFCLFDSKFTDYKSTKTKANRDLVKEFVDAFRAEGIRVGFYYSLIDWHHPDFTVDGVHPLQPKSEADSDYAKINKGRDWNKYKAYLHNQVRELLTNYGKIDILWLDFSYPNSNGHGKGKSDWGSVELLKMIRQLQPGIIVDNRLDLDEYSDGADFATPEQVKPSELQSEYGGMPFETCQTFSGSWGYFRDENSWKSNRELLTLLITAVSKSGNLILNVGPTARGYFDYRAVHALDSIGVWMKYNQQAIYGCTQAPAEYKAPENTLLTYNPVTKKIYLHLMQYDQSTLTLSGYKGKIKYAQFLHDNSEIKYQPVGDNTNDLQIKLPQKPNVEIPVIELTLQP</sequence>
<dbReference type="Pfam" id="PF12971">
    <property type="entry name" value="NAGLU_N"/>
    <property type="match status" value="1"/>
</dbReference>
<dbReference type="Gene3D" id="3.20.20.80">
    <property type="entry name" value="Glycosidases"/>
    <property type="match status" value="2"/>
</dbReference>
<evidence type="ECO:0000259" key="9">
    <source>
        <dbReference type="Pfam" id="PF05089"/>
    </source>
</evidence>
<dbReference type="STRING" id="700598.Niako_3492"/>
<dbReference type="Pfam" id="PF01120">
    <property type="entry name" value="Alpha_L_fucos"/>
    <property type="match status" value="1"/>
</dbReference>
<dbReference type="PANTHER" id="PTHR12872">
    <property type="entry name" value="ALPHA-N-ACETYLGLUCOSAMINIDASE"/>
    <property type="match status" value="1"/>
</dbReference>
<dbReference type="SUPFAM" id="SSF51445">
    <property type="entry name" value="(Trans)glycosidases"/>
    <property type="match status" value="1"/>
</dbReference>
<organism evidence="12 13">
    <name type="scientific">Niastella koreensis (strain DSM 17620 / KACC 11465 / NBRC 106392 / GR20-10)</name>
    <dbReference type="NCBI Taxonomy" id="700598"/>
    <lineage>
        <taxon>Bacteria</taxon>
        <taxon>Pseudomonadati</taxon>
        <taxon>Bacteroidota</taxon>
        <taxon>Chitinophagia</taxon>
        <taxon>Chitinophagales</taxon>
        <taxon>Chitinophagaceae</taxon>
        <taxon>Niastella</taxon>
    </lineage>
</organism>
<evidence type="ECO:0000256" key="4">
    <source>
        <dbReference type="ARBA" id="ARBA00022729"/>
    </source>
</evidence>
<dbReference type="RefSeq" id="WP_014219707.1">
    <property type="nucleotide sequence ID" value="NC_016609.1"/>
</dbReference>
<dbReference type="HOGENOM" id="CLU_276929_0_0_10"/>
<feature type="chain" id="PRO_5003517941" description="alpha-L-fucosidase" evidence="7">
    <location>
        <begin position="19"/>
        <end position="1147"/>
    </location>
</feature>
<dbReference type="GO" id="GO:0004561">
    <property type="term" value="F:alpha-N-acetylglucosaminidase activity"/>
    <property type="evidence" value="ECO:0007669"/>
    <property type="project" value="UniProtKB-EC"/>
</dbReference>
<proteinExistence type="inferred from homology"/>
<dbReference type="Gene3D" id="3.30.379.10">
    <property type="entry name" value="Chitobiase/beta-hexosaminidase domain 2-like"/>
    <property type="match status" value="1"/>
</dbReference>
<dbReference type="InterPro" id="IPR016286">
    <property type="entry name" value="FUC_metazoa-typ"/>
</dbReference>
<dbReference type="eggNOG" id="COG3669">
    <property type="taxonomic scope" value="Bacteria"/>
</dbReference>